<proteinExistence type="predicted"/>
<evidence type="ECO:0000256" key="1">
    <source>
        <dbReference type="SAM" id="Phobius"/>
    </source>
</evidence>
<accession>A0A2R8FAI1</accession>
<dbReference type="KEGG" id="csee:C10C_0133"/>
<evidence type="ECO:0000313" key="2">
    <source>
        <dbReference type="EMBL" id="SPN73316.1"/>
    </source>
</evidence>
<dbReference type="EMBL" id="LT993738">
    <property type="protein sequence ID" value="SPN73316.1"/>
    <property type="molecule type" value="Genomic_DNA"/>
</dbReference>
<keyword evidence="1" id="KW-1133">Transmembrane helix</keyword>
<gene>
    <name evidence="2" type="ORF">C10C_0133</name>
</gene>
<dbReference type="InterPro" id="IPR006974">
    <property type="entry name" value="DUF648"/>
</dbReference>
<keyword evidence="1" id="KW-0472">Membrane</keyword>
<feature type="transmembrane region" description="Helical" evidence="1">
    <location>
        <begin position="62"/>
        <end position="82"/>
    </location>
</feature>
<organism evidence="2 3">
    <name type="scientific">Chlamydia serpentis</name>
    <dbReference type="NCBI Taxonomy" id="1967782"/>
    <lineage>
        <taxon>Bacteria</taxon>
        <taxon>Pseudomonadati</taxon>
        <taxon>Chlamydiota</taxon>
        <taxon>Chlamydiia</taxon>
        <taxon>Chlamydiales</taxon>
        <taxon>Chlamydiaceae</taxon>
        <taxon>Chlamydia/Chlamydophila group</taxon>
        <taxon>Chlamydia</taxon>
    </lineage>
</organism>
<dbReference type="RefSeq" id="WP_108896300.1">
    <property type="nucleotide sequence ID" value="NZ_LT993738.1"/>
</dbReference>
<evidence type="ECO:0000313" key="3">
    <source>
        <dbReference type="Proteomes" id="UP000244926"/>
    </source>
</evidence>
<reference evidence="3" key="1">
    <citation type="submission" date="2017-11" db="EMBL/GenBank/DDBJ databases">
        <authorList>
            <person name="Seth-Smith MB H."/>
        </authorList>
    </citation>
    <scope>NUCLEOTIDE SEQUENCE [LARGE SCALE GENOMIC DNA]</scope>
</reference>
<dbReference type="Proteomes" id="UP000244926">
    <property type="component" value="Chromosome I"/>
</dbReference>
<dbReference type="Pfam" id="PF04890">
    <property type="entry name" value="DUF648"/>
    <property type="match status" value="1"/>
</dbReference>
<dbReference type="AlphaFoldDB" id="A0A2R8FAI1"/>
<keyword evidence="3" id="KW-1185">Reference proteome</keyword>
<protein>
    <submittedName>
        <fullName evidence="2">Uncharacterized protein</fullName>
    </submittedName>
</protein>
<keyword evidence="1" id="KW-0812">Transmembrane</keyword>
<sequence length="313" mass="36143">MNVYTFCPSASPSWQASLMRSLDSYFDFSGIRERIVLIDSNGLTLAKEEHTEVSTIVKILKIISFIIFFPLVIVALSIRYLLHKKFDRKWLYLPTEITRKEELILAANSQLVTAAALSVTPLFYGFPKKYQIIKVEVVKEQVPKITFSINIDLILKDLNLQSIDWPTTHLYDDLDFTGHPEEKALIDKIRKIEGKDSKQMSLESKKLLAKHFLQYFCCNLPDPTIKSAPLLFYTYNKDKYGDYKTIWHEIYFVQTGSIFHKVSGALLYDRLLELGFALGRLTSMGAVLGTRFTIEWDNDTRVEFLQSIDFLPK</sequence>
<name>A0A2R8FAI1_9CHLA</name>
<dbReference type="OrthoDB" id="16987at2"/>
<feature type="transmembrane region" description="Helical" evidence="1">
    <location>
        <begin position="103"/>
        <end position="124"/>
    </location>
</feature>